<organism evidence="7 8">
    <name type="scientific">Acidipropionibacterium jensenii</name>
    <dbReference type="NCBI Taxonomy" id="1749"/>
    <lineage>
        <taxon>Bacteria</taxon>
        <taxon>Bacillati</taxon>
        <taxon>Actinomycetota</taxon>
        <taxon>Actinomycetes</taxon>
        <taxon>Propionibacteriales</taxon>
        <taxon>Propionibacteriaceae</taxon>
        <taxon>Acidipropionibacterium</taxon>
    </lineage>
</organism>
<dbReference type="InterPro" id="IPR016035">
    <property type="entry name" value="Acyl_Trfase/lysoPLipase"/>
</dbReference>
<evidence type="ECO:0000313" key="8">
    <source>
        <dbReference type="Proteomes" id="UP000277858"/>
    </source>
</evidence>
<dbReference type="Gene3D" id="3.40.1090.10">
    <property type="entry name" value="Cytosolic phospholipase A2 catalytic domain"/>
    <property type="match status" value="2"/>
</dbReference>
<dbReference type="SUPFAM" id="SSF52151">
    <property type="entry name" value="FabD/lysophospholipase-like"/>
    <property type="match status" value="1"/>
</dbReference>
<keyword evidence="1 4" id="KW-0378">Hydrolase</keyword>
<evidence type="ECO:0000256" key="3">
    <source>
        <dbReference type="ARBA" id="ARBA00023098"/>
    </source>
</evidence>
<feature type="domain" description="PNPLA" evidence="6">
    <location>
        <begin position="25"/>
        <end position="327"/>
    </location>
</feature>
<feature type="active site" description="Proton acceptor" evidence="4">
    <location>
        <position position="314"/>
    </location>
</feature>
<gene>
    <name evidence="7" type="ORF">NCTC13652_02161</name>
</gene>
<evidence type="ECO:0000259" key="6">
    <source>
        <dbReference type="PROSITE" id="PS51635"/>
    </source>
</evidence>
<dbReference type="GO" id="GO:0016042">
    <property type="term" value="P:lipid catabolic process"/>
    <property type="evidence" value="ECO:0007669"/>
    <property type="project" value="UniProtKB-UniRule"/>
</dbReference>
<sequence>MELPSWLGLPVLTFGHATVRPRHGLVLAGGGARASFQVGALRHLYDVVGIHPEVITATSAGSVVACTIAQWSDPEDQARALADLDRMWMAMQDQSEMFAPRAWFKLLLEKGPEWTKLIDHDRSHRPHGLAIPRISMPFTHSQDGASTVVDPAEPVAGGEESRISTSLTGQAATLDLATREIPVPDGATWRPSVVLQVLSALSKLTRDGGDIQAILRGADASGSTYRAGPILSRLLDPAWFDSERLASSGVRLRVAMVALESGELRFMTERGTLVDRDNHPLPGTRHDVTRGVLASCSVPGVFRPVEIDGEHYVDGGVRENIPAEMAIGHLGVTHPYVITCAPLGLSRSEDFGSKNMLDLATRSIDILTDEAGRDEVAYALNAGAEVIAPEIDVHSSMTVDPGLLRINRDYGWMSSALVHSATGASTHDLVNEIVRLRMRGWELEKEWLAGRTAPGKDATAEAESGPQRSGSEDVIAELAEVKGRLADAADRLPRLLRPEGADTWGRQLEAHGHAPEGLTPPW</sequence>
<dbReference type="OrthoDB" id="2339873at2"/>
<feature type="active site" description="Nucleophile" evidence="4">
    <location>
        <position position="59"/>
    </location>
</feature>
<keyword evidence="2 4" id="KW-0442">Lipid degradation</keyword>
<dbReference type="AlphaFoldDB" id="A0A3S4V834"/>
<feature type="short sequence motif" description="DGA/G" evidence="4">
    <location>
        <begin position="314"/>
        <end position="316"/>
    </location>
</feature>
<dbReference type="Pfam" id="PF01734">
    <property type="entry name" value="Patatin"/>
    <property type="match status" value="1"/>
</dbReference>
<dbReference type="Proteomes" id="UP000277858">
    <property type="component" value="Chromosome"/>
</dbReference>
<evidence type="ECO:0000256" key="2">
    <source>
        <dbReference type="ARBA" id="ARBA00022963"/>
    </source>
</evidence>
<dbReference type="GO" id="GO:0016787">
    <property type="term" value="F:hydrolase activity"/>
    <property type="evidence" value="ECO:0007669"/>
    <property type="project" value="UniProtKB-UniRule"/>
</dbReference>
<name>A0A3S4V834_9ACTN</name>
<accession>A0A3S4V834</accession>
<comment type="caution">
    <text evidence="4">Lacks conserved residue(s) required for the propagation of feature annotation.</text>
</comment>
<dbReference type="PANTHER" id="PTHR14226">
    <property type="entry name" value="NEUROPATHY TARGET ESTERASE/SWISS CHEESE D.MELANOGASTER"/>
    <property type="match status" value="1"/>
</dbReference>
<evidence type="ECO:0000313" key="7">
    <source>
        <dbReference type="EMBL" id="VEI03943.1"/>
    </source>
</evidence>
<dbReference type="PROSITE" id="PS51635">
    <property type="entry name" value="PNPLA"/>
    <property type="match status" value="1"/>
</dbReference>
<keyword evidence="3 4" id="KW-0443">Lipid metabolism</keyword>
<dbReference type="RefSeq" id="WP_028702676.1">
    <property type="nucleotide sequence ID" value="NZ_LR134473.1"/>
</dbReference>
<dbReference type="STRING" id="1122997.GCA_000425285_00953"/>
<protein>
    <submittedName>
        <fullName evidence="7">Patatin-like phospholipase</fullName>
    </submittedName>
</protein>
<evidence type="ECO:0000256" key="5">
    <source>
        <dbReference type="SAM" id="MobiDB-lite"/>
    </source>
</evidence>
<proteinExistence type="predicted"/>
<keyword evidence="8" id="KW-1185">Reference proteome</keyword>
<feature type="region of interest" description="Disordered" evidence="5">
    <location>
        <begin position="452"/>
        <end position="472"/>
    </location>
</feature>
<dbReference type="EMBL" id="LR134473">
    <property type="protein sequence ID" value="VEI03943.1"/>
    <property type="molecule type" value="Genomic_DNA"/>
</dbReference>
<dbReference type="InterPro" id="IPR002641">
    <property type="entry name" value="PNPLA_dom"/>
</dbReference>
<dbReference type="InterPro" id="IPR050301">
    <property type="entry name" value="NTE"/>
</dbReference>
<evidence type="ECO:0000256" key="1">
    <source>
        <dbReference type="ARBA" id="ARBA00022801"/>
    </source>
</evidence>
<evidence type="ECO:0000256" key="4">
    <source>
        <dbReference type="PROSITE-ProRule" id="PRU01161"/>
    </source>
</evidence>
<reference evidence="7 8" key="1">
    <citation type="submission" date="2018-12" db="EMBL/GenBank/DDBJ databases">
        <authorList>
            <consortium name="Pathogen Informatics"/>
        </authorList>
    </citation>
    <scope>NUCLEOTIDE SEQUENCE [LARGE SCALE GENOMIC DNA]</scope>
    <source>
        <strain evidence="7 8">NCTC13652</strain>
    </source>
</reference>
<dbReference type="PANTHER" id="PTHR14226:SF57">
    <property type="entry name" value="BLR7027 PROTEIN"/>
    <property type="match status" value="1"/>
</dbReference>